<dbReference type="AlphaFoldDB" id="A0A232FLQ3"/>
<dbReference type="PANTHER" id="PTHR24410:SF23">
    <property type="entry name" value="BTB DOMAIN-CONTAINING PROTEIN-RELATED"/>
    <property type="match status" value="1"/>
</dbReference>
<keyword evidence="3" id="KW-1185">Reference proteome</keyword>
<organism evidence="2 3">
    <name type="scientific">Trichomalopsis sarcophagae</name>
    <dbReference type="NCBI Taxonomy" id="543379"/>
    <lineage>
        <taxon>Eukaryota</taxon>
        <taxon>Metazoa</taxon>
        <taxon>Ecdysozoa</taxon>
        <taxon>Arthropoda</taxon>
        <taxon>Hexapoda</taxon>
        <taxon>Insecta</taxon>
        <taxon>Pterygota</taxon>
        <taxon>Neoptera</taxon>
        <taxon>Endopterygota</taxon>
        <taxon>Hymenoptera</taxon>
        <taxon>Apocrita</taxon>
        <taxon>Proctotrupomorpha</taxon>
        <taxon>Chalcidoidea</taxon>
        <taxon>Pteromalidae</taxon>
        <taxon>Pteromalinae</taxon>
        <taxon>Trichomalopsis</taxon>
    </lineage>
</organism>
<dbReference type="EMBL" id="NNAY01000057">
    <property type="protein sequence ID" value="OXU31439.1"/>
    <property type="molecule type" value="Genomic_DNA"/>
</dbReference>
<dbReference type="PANTHER" id="PTHR24410">
    <property type="entry name" value="HL07962P-RELATED"/>
    <property type="match status" value="1"/>
</dbReference>
<dbReference type="SUPFAM" id="SSF54695">
    <property type="entry name" value="POZ domain"/>
    <property type="match status" value="1"/>
</dbReference>
<evidence type="ECO:0000313" key="3">
    <source>
        <dbReference type="Proteomes" id="UP000215335"/>
    </source>
</evidence>
<dbReference type="STRING" id="543379.A0A232FLQ3"/>
<sequence length="328" mass="37504">MSTMMFIKQNTRYEVNCTKFTWTLQNCTFFVGTSRTKSFTSENFRVAKTNQLCFVTFCMADNILKLHMDGYYLPLYLIVTLSCTKKEGTATIKNQTFTKHLNSIGKSTFSMRLCQKNLQYDTLTFLITIEDVREASSLEIDDESSPTSKLYGKKLSPSNLQAMYINQESCDVTFVVGNVKLHAHSVVVAAVSSHFLSVFSKNCLENKTRHIVDMTKDDNVTLNVLKGFLDFTYGIKSMLELEDVVVYLAIMANKYDIPEMQKACEHLMSDMLNKDTVVASLLFSVKHEFCTLKKNAVRFAKSLNIDTLKSLEDFQKLYQNEELMLELL</sequence>
<reference evidence="2 3" key="1">
    <citation type="journal article" date="2017" name="Curr. Biol.">
        <title>The Evolution of Venom by Co-option of Single-Copy Genes.</title>
        <authorList>
            <person name="Martinson E.O."/>
            <person name="Mrinalini"/>
            <person name="Kelkar Y.D."/>
            <person name="Chang C.H."/>
            <person name="Werren J.H."/>
        </authorList>
    </citation>
    <scope>NUCLEOTIDE SEQUENCE [LARGE SCALE GENOMIC DNA]</scope>
    <source>
        <strain evidence="2 3">Alberta</strain>
        <tissue evidence="2">Whole body</tissue>
    </source>
</reference>
<feature type="domain" description="BTB" evidence="1">
    <location>
        <begin position="170"/>
        <end position="241"/>
    </location>
</feature>
<gene>
    <name evidence="2" type="ORF">TSAR_004717</name>
</gene>
<evidence type="ECO:0000259" key="1">
    <source>
        <dbReference type="PROSITE" id="PS50097"/>
    </source>
</evidence>
<comment type="caution">
    <text evidence="2">The sequence shown here is derived from an EMBL/GenBank/DDBJ whole genome shotgun (WGS) entry which is preliminary data.</text>
</comment>
<dbReference type="Gene3D" id="3.30.710.10">
    <property type="entry name" value="Potassium Channel Kv1.1, Chain A"/>
    <property type="match status" value="1"/>
</dbReference>
<accession>A0A232FLQ3</accession>
<dbReference type="InterPro" id="IPR051481">
    <property type="entry name" value="BTB-POZ/Galectin-3-binding"/>
</dbReference>
<dbReference type="SMART" id="SM00225">
    <property type="entry name" value="BTB"/>
    <property type="match status" value="1"/>
</dbReference>
<dbReference type="CDD" id="cd18186">
    <property type="entry name" value="BTB_POZ_ZBTB_KLHL-like"/>
    <property type="match status" value="1"/>
</dbReference>
<dbReference type="PROSITE" id="PS50097">
    <property type="entry name" value="BTB"/>
    <property type="match status" value="1"/>
</dbReference>
<protein>
    <recommendedName>
        <fullName evidence="1">BTB domain-containing protein</fullName>
    </recommendedName>
</protein>
<proteinExistence type="predicted"/>
<dbReference type="InterPro" id="IPR000210">
    <property type="entry name" value="BTB/POZ_dom"/>
</dbReference>
<dbReference type="Proteomes" id="UP000215335">
    <property type="component" value="Unassembled WGS sequence"/>
</dbReference>
<name>A0A232FLQ3_9HYME</name>
<dbReference type="Pfam" id="PF00651">
    <property type="entry name" value="BTB"/>
    <property type="match status" value="1"/>
</dbReference>
<dbReference type="InterPro" id="IPR011333">
    <property type="entry name" value="SKP1/BTB/POZ_sf"/>
</dbReference>
<evidence type="ECO:0000313" key="2">
    <source>
        <dbReference type="EMBL" id="OXU31439.1"/>
    </source>
</evidence>